<dbReference type="InParanoid" id="M1DDS6"/>
<organism evidence="1 2">
    <name type="scientific">Solanum tuberosum</name>
    <name type="common">Potato</name>
    <dbReference type="NCBI Taxonomy" id="4113"/>
    <lineage>
        <taxon>Eukaryota</taxon>
        <taxon>Viridiplantae</taxon>
        <taxon>Streptophyta</taxon>
        <taxon>Embryophyta</taxon>
        <taxon>Tracheophyta</taxon>
        <taxon>Spermatophyta</taxon>
        <taxon>Magnoliopsida</taxon>
        <taxon>eudicotyledons</taxon>
        <taxon>Gunneridae</taxon>
        <taxon>Pentapetalae</taxon>
        <taxon>asterids</taxon>
        <taxon>lamiids</taxon>
        <taxon>Solanales</taxon>
        <taxon>Solanaceae</taxon>
        <taxon>Solanoideae</taxon>
        <taxon>Solaneae</taxon>
        <taxon>Solanum</taxon>
    </lineage>
</organism>
<accession>M1DDS6</accession>
<evidence type="ECO:0000313" key="2">
    <source>
        <dbReference type="Proteomes" id="UP000011115"/>
    </source>
</evidence>
<proteinExistence type="predicted"/>
<dbReference type="Gramene" id="PGSC0003DMT400087411">
    <property type="protein sequence ID" value="PGSC0003DMT400087411"/>
    <property type="gene ID" value="PGSC0003DMG400036982"/>
</dbReference>
<dbReference type="Proteomes" id="UP000011115">
    <property type="component" value="Unassembled WGS sequence"/>
</dbReference>
<sequence>MSVKEYALMFTQLSKYSPTMIVNSRALISSVTLGDPIGCHEWIGDSSIGHFCRQIDFFPRAGTLEL</sequence>
<dbReference type="PaxDb" id="4113-PGSC0003DMT400087411"/>
<name>M1DDS6_SOLTU</name>
<dbReference type="AlphaFoldDB" id="M1DDS6"/>
<protein>
    <recommendedName>
        <fullName evidence="3">Gag-pol polyprotein</fullName>
    </recommendedName>
</protein>
<reference evidence="2" key="1">
    <citation type="journal article" date="2011" name="Nature">
        <title>Genome sequence and analysis of the tuber crop potato.</title>
        <authorList>
            <consortium name="The Potato Genome Sequencing Consortium"/>
        </authorList>
    </citation>
    <scope>NUCLEOTIDE SEQUENCE [LARGE SCALE GENOMIC DNA]</scope>
    <source>
        <strain evidence="2">cv. DM1-3 516 R44</strain>
    </source>
</reference>
<dbReference type="HOGENOM" id="CLU_2836237_0_0_1"/>
<keyword evidence="2" id="KW-1185">Reference proteome</keyword>
<dbReference type="EnsemblPlants" id="PGSC0003DMT400087411">
    <property type="protein sequence ID" value="PGSC0003DMT400087411"/>
    <property type="gene ID" value="PGSC0003DMG400036982"/>
</dbReference>
<evidence type="ECO:0000313" key="1">
    <source>
        <dbReference type="EnsemblPlants" id="PGSC0003DMT400087411"/>
    </source>
</evidence>
<evidence type="ECO:0008006" key="3">
    <source>
        <dbReference type="Google" id="ProtNLM"/>
    </source>
</evidence>
<reference evidence="1" key="2">
    <citation type="submission" date="2015-06" db="UniProtKB">
        <authorList>
            <consortium name="EnsemblPlants"/>
        </authorList>
    </citation>
    <scope>IDENTIFICATION</scope>
    <source>
        <strain evidence="1">DM1-3 516 R44</strain>
    </source>
</reference>